<evidence type="ECO:0000313" key="2">
    <source>
        <dbReference type="Proteomes" id="UP000193685"/>
    </source>
</evidence>
<reference evidence="1 2" key="1">
    <citation type="submission" date="2016-07" db="EMBL/GenBank/DDBJ databases">
        <title>Pervasive Adenine N6-methylation of Active Genes in Fungi.</title>
        <authorList>
            <consortium name="DOE Joint Genome Institute"/>
            <person name="Mondo S.J."/>
            <person name="Dannebaum R.O."/>
            <person name="Kuo R.C."/>
            <person name="Labutti K."/>
            <person name="Haridas S."/>
            <person name="Kuo A."/>
            <person name="Salamov A."/>
            <person name="Ahrendt S.R."/>
            <person name="Lipzen A."/>
            <person name="Sullivan W."/>
            <person name="Andreopoulos W.B."/>
            <person name="Clum A."/>
            <person name="Lindquist E."/>
            <person name="Daum C."/>
            <person name="Ramamoorthy G.K."/>
            <person name="Gryganskyi A."/>
            <person name="Culley D."/>
            <person name="Magnuson J.K."/>
            <person name="James T.Y."/>
            <person name="O'Malley M.A."/>
            <person name="Stajich J.E."/>
            <person name="Spatafora J.W."/>
            <person name="Visel A."/>
            <person name="Grigoriev I.V."/>
        </authorList>
    </citation>
    <scope>NUCLEOTIDE SEQUENCE [LARGE SCALE GENOMIC DNA]</scope>
    <source>
        <strain evidence="1 2">12-1054</strain>
    </source>
</reference>
<comment type="caution">
    <text evidence="1">The sequence shown here is derived from an EMBL/GenBank/DDBJ whole genome shotgun (WGS) entry which is preliminary data.</text>
</comment>
<sequence length="261" mass="29744">MSKKRKPEQQDCLVALKKIRRCSSSRQSRLSLLDLPAEILLDIFCYSTNPALAETCTLLSSLLCALPIPNARQEMPPLWLQKRFIAHLNPYFPFALEKALRRRFCTSITIVACHDLMTDGQWQELTIPLRLCVPPFDLRKRLLYTELFIQGVRIRSSSLNKALVIWAGHDGSTTEGPFWAQFQITAFDHDVLLAACKASARKRLFARERSFDFLVRHASFSSSLGQELMSWAVKHRDMATVAALQQHGVIPDVKTLNRLYG</sequence>
<dbReference type="RefSeq" id="XP_040728319.1">
    <property type="nucleotide sequence ID" value="XM_040868445.1"/>
</dbReference>
<protein>
    <submittedName>
        <fullName evidence="1">Uncharacterized protein</fullName>
    </submittedName>
</protein>
<dbReference type="EMBL" id="MCFI01000001">
    <property type="protein sequence ID" value="ORY87824.1"/>
    <property type="molecule type" value="Genomic_DNA"/>
</dbReference>
<dbReference type="AlphaFoldDB" id="A0A1Y2FWZ5"/>
<dbReference type="Proteomes" id="UP000193685">
    <property type="component" value="Unassembled WGS sequence"/>
</dbReference>
<dbReference type="GeneID" id="63785044"/>
<organism evidence="1 2">
    <name type="scientific">Protomyces lactucae-debilis</name>
    <dbReference type="NCBI Taxonomy" id="2754530"/>
    <lineage>
        <taxon>Eukaryota</taxon>
        <taxon>Fungi</taxon>
        <taxon>Dikarya</taxon>
        <taxon>Ascomycota</taxon>
        <taxon>Taphrinomycotina</taxon>
        <taxon>Taphrinomycetes</taxon>
        <taxon>Taphrinales</taxon>
        <taxon>Protomycetaceae</taxon>
        <taxon>Protomyces</taxon>
    </lineage>
</organism>
<name>A0A1Y2FWZ5_PROLT</name>
<evidence type="ECO:0000313" key="1">
    <source>
        <dbReference type="EMBL" id="ORY87824.1"/>
    </source>
</evidence>
<gene>
    <name evidence="1" type="ORF">BCR37DRAFT_375730</name>
</gene>
<keyword evidence="2" id="KW-1185">Reference proteome</keyword>
<accession>A0A1Y2FWZ5</accession>
<proteinExistence type="predicted"/>